<evidence type="ECO:0000313" key="3">
    <source>
        <dbReference type="EMBL" id="VDN55154.1"/>
    </source>
</evidence>
<dbReference type="EMBL" id="UYYG01001151">
    <property type="protein sequence ID" value="VDN55154.1"/>
    <property type="molecule type" value="Genomic_DNA"/>
</dbReference>
<dbReference type="GO" id="GO:0036503">
    <property type="term" value="P:ERAD pathway"/>
    <property type="evidence" value="ECO:0007669"/>
    <property type="project" value="TreeGrafter"/>
</dbReference>
<name>A0A0N4U281_DRAME</name>
<dbReference type="OrthoDB" id="10254930at2759"/>
<dbReference type="AlphaFoldDB" id="A0A0N4U281"/>
<dbReference type="STRING" id="318479.A0A0N4U281"/>
<dbReference type="InterPro" id="IPR001012">
    <property type="entry name" value="UBX_dom"/>
</dbReference>
<organism evidence="4 6">
    <name type="scientific">Dracunculus medinensis</name>
    <name type="common">Guinea worm</name>
    <dbReference type="NCBI Taxonomy" id="318479"/>
    <lineage>
        <taxon>Eukaryota</taxon>
        <taxon>Metazoa</taxon>
        <taxon>Ecdysozoa</taxon>
        <taxon>Nematoda</taxon>
        <taxon>Chromadorea</taxon>
        <taxon>Rhabditida</taxon>
        <taxon>Spirurina</taxon>
        <taxon>Dracunculoidea</taxon>
        <taxon>Dracunculidae</taxon>
        <taxon>Dracunculus</taxon>
    </lineage>
</organism>
<dbReference type="GO" id="GO:0005783">
    <property type="term" value="C:endoplasmic reticulum"/>
    <property type="evidence" value="ECO:0007669"/>
    <property type="project" value="TreeGrafter"/>
</dbReference>
<evidence type="ECO:0000259" key="2">
    <source>
        <dbReference type="PROSITE" id="PS50033"/>
    </source>
</evidence>
<proteinExistence type="predicted"/>
<dbReference type="WBParaSite" id="DME_0000076701-mRNA-1">
    <property type="protein sequence ID" value="DME_0000076701-mRNA-1"/>
    <property type="gene ID" value="DME_0000076701"/>
</dbReference>
<dbReference type="Proteomes" id="UP000274756">
    <property type="component" value="Unassembled WGS sequence"/>
</dbReference>
<evidence type="ECO:0000313" key="5">
    <source>
        <dbReference type="Proteomes" id="UP000274756"/>
    </source>
</evidence>
<dbReference type="PROSITE" id="PS50033">
    <property type="entry name" value="UBX"/>
    <property type="match status" value="1"/>
</dbReference>
<keyword evidence="5" id="KW-1185">Reference proteome</keyword>
<reference evidence="3 5" key="2">
    <citation type="submission" date="2018-11" db="EMBL/GenBank/DDBJ databases">
        <authorList>
            <consortium name="Pathogen Informatics"/>
        </authorList>
    </citation>
    <scope>NUCLEOTIDE SEQUENCE [LARGE SCALE GENOMIC DNA]</scope>
</reference>
<dbReference type="Gene3D" id="3.10.20.90">
    <property type="entry name" value="Phosphatidylinositol 3-kinase Catalytic Subunit, Chain A, domain 1"/>
    <property type="match status" value="1"/>
</dbReference>
<accession>A0A0N4U281</accession>
<feature type="domain" description="UBX" evidence="2">
    <location>
        <begin position="1"/>
        <end position="74"/>
    </location>
</feature>
<dbReference type="InterPro" id="IPR029071">
    <property type="entry name" value="Ubiquitin-like_domsf"/>
</dbReference>
<evidence type="ECO:0000256" key="1">
    <source>
        <dbReference type="ARBA" id="ARBA00040925"/>
    </source>
</evidence>
<dbReference type="SUPFAM" id="SSF54236">
    <property type="entry name" value="Ubiquitin-like"/>
    <property type="match status" value="1"/>
</dbReference>
<reference evidence="6" key="1">
    <citation type="submission" date="2017-02" db="UniProtKB">
        <authorList>
            <consortium name="WormBaseParasite"/>
        </authorList>
    </citation>
    <scope>IDENTIFICATION</scope>
</reference>
<dbReference type="Pfam" id="PF00789">
    <property type="entry name" value="UBX"/>
    <property type="match status" value="1"/>
</dbReference>
<sequence length="80" mass="9053">TECRIQCKFSDGSTLIHHFPSSSLFSELIDFIEQVDGRVSSDFQLIQIYPRREFPDSSKSFLELGLTPSATIMVIEVKIA</sequence>
<evidence type="ECO:0000313" key="6">
    <source>
        <dbReference type="WBParaSite" id="DME_0000076701-mRNA-1"/>
    </source>
</evidence>
<protein>
    <recommendedName>
        <fullName evidence="1">UBX domain-containing protein 4</fullName>
    </recommendedName>
</protein>
<dbReference type="PANTHER" id="PTHR46424:SF1">
    <property type="entry name" value="UBX DOMAIN-CONTAINING PROTEIN 4"/>
    <property type="match status" value="1"/>
</dbReference>
<evidence type="ECO:0000313" key="4">
    <source>
        <dbReference type="Proteomes" id="UP000038040"/>
    </source>
</evidence>
<dbReference type="Proteomes" id="UP000038040">
    <property type="component" value="Unplaced"/>
</dbReference>
<gene>
    <name evidence="3" type="ORF">DME_LOCUS5127</name>
</gene>
<dbReference type="SMART" id="SM00166">
    <property type="entry name" value="UBX"/>
    <property type="match status" value="1"/>
</dbReference>
<dbReference type="PANTHER" id="PTHR46424">
    <property type="entry name" value="UBX DOMAIN-CONTAINING PROTEIN 4"/>
    <property type="match status" value="1"/>
</dbReference>